<organism evidence="1 2">
    <name type="scientific">Lasiodiplodia mahajangana</name>
    <dbReference type="NCBI Taxonomy" id="1108764"/>
    <lineage>
        <taxon>Eukaryota</taxon>
        <taxon>Fungi</taxon>
        <taxon>Dikarya</taxon>
        <taxon>Ascomycota</taxon>
        <taxon>Pezizomycotina</taxon>
        <taxon>Dothideomycetes</taxon>
        <taxon>Dothideomycetes incertae sedis</taxon>
        <taxon>Botryosphaeriales</taxon>
        <taxon>Botryosphaeriaceae</taxon>
        <taxon>Lasiodiplodia</taxon>
    </lineage>
</organism>
<evidence type="ECO:0000313" key="2">
    <source>
        <dbReference type="Proteomes" id="UP001153332"/>
    </source>
</evidence>
<keyword evidence="2" id="KW-1185">Reference proteome</keyword>
<accession>A0ACC2IYW9</accession>
<protein>
    <submittedName>
        <fullName evidence="1">Uncharacterized protein</fullName>
    </submittedName>
</protein>
<dbReference type="EMBL" id="JAPUUL010004118">
    <property type="protein sequence ID" value="KAJ8120364.1"/>
    <property type="molecule type" value="Genomic_DNA"/>
</dbReference>
<comment type="caution">
    <text evidence="1">The sequence shown here is derived from an EMBL/GenBank/DDBJ whole genome shotgun (WGS) entry which is preliminary data.</text>
</comment>
<name>A0ACC2IYW9_9PEZI</name>
<proteinExistence type="predicted"/>
<dbReference type="Proteomes" id="UP001153332">
    <property type="component" value="Unassembled WGS sequence"/>
</dbReference>
<reference evidence="1" key="1">
    <citation type="submission" date="2022-12" db="EMBL/GenBank/DDBJ databases">
        <title>Genome Sequence of Lasiodiplodia mahajangana.</title>
        <authorList>
            <person name="Buettner E."/>
        </authorList>
    </citation>
    <scope>NUCLEOTIDE SEQUENCE</scope>
    <source>
        <strain evidence="1">VT137</strain>
    </source>
</reference>
<gene>
    <name evidence="1" type="ORF">O1611_g10382</name>
</gene>
<evidence type="ECO:0000313" key="1">
    <source>
        <dbReference type="EMBL" id="KAJ8120364.1"/>
    </source>
</evidence>
<sequence length="87" mass="9513">MKTTLLPIALLASYVAADTTTTTTTTACAAQAILDACLDTTESYLALCGSQDYSCLCDKYTAIMTCFANCPNDDRQYALDSERQLYW</sequence>